<dbReference type="InterPro" id="IPR001898">
    <property type="entry name" value="SLC13A/DASS"/>
</dbReference>
<evidence type="ECO:0000256" key="3">
    <source>
        <dbReference type="ARBA" id="ARBA00022692"/>
    </source>
</evidence>
<feature type="transmembrane region" description="Helical" evidence="6">
    <location>
        <begin position="81"/>
        <end position="99"/>
    </location>
</feature>
<feature type="transmembrane region" description="Helical" evidence="6">
    <location>
        <begin position="435"/>
        <end position="455"/>
    </location>
</feature>
<dbReference type="KEGG" id="hoh:Hoch_5321"/>
<dbReference type="RefSeq" id="WP_012830398.1">
    <property type="nucleotide sequence ID" value="NC_013440.1"/>
</dbReference>
<dbReference type="EMBL" id="CP001804">
    <property type="protein sequence ID" value="ACY17806.1"/>
    <property type="molecule type" value="Genomic_DNA"/>
</dbReference>
<evidence type="ECO:0000256" key="5">
    <source>
        <dbReference type="ARBA" id="ARBA00023136"/>
    </source>
</evidence>
<keyword evidence="3 6" id="KW-0812">Transmembrane</keyword>
<organism evidence="7 8">
    <name type="scientific">Haliangium ochraceum (strain DSM 14365 / JCM 11303 / SMP-2)</name>
    <dbReference type="NCBI Taxonomy" id="502025"/>
    <lineage>
        <taxon>Bacteria</taxon>
        <taxon>Pseudomonadati</taxon>
        <taxon>Myxococcota</taxon>
        <taxon>Polyangia</taxon>
        <taxon>Haliangiales</taxon>
        <taxon>Kofleriaceae</taxon>
        <taxon>Haliangium</taxon>
    </lineage>
</organism>
<evidence type="ECO:0000256" key="4">
    <source>
        <dbReference type="ARBA" id="ARBA00022989"/>
    </source>
</evidence>
<dbReference type="CDD" id="cd01115">
    <property type="entry name" value="SLC13_permease"/>
    <property type="match status" value="1"/>
</dbReference>
<evidence type="ECO:0000256" key="1">
    <source>
        <dbReference type="ARBA" id="ARBA00004141"/>
    </source>
</evidence>
<feature type="transmembrane region" description="Helical" evidence="6">
    <location>
        <begin position="152"/>
        <end position="170"/>
    </location>
</feature>
<dbReference type="GO" id="GO:0015141">
    <property type="term" value="F:succinate transmembrane transporter activity"/>
    <property type="evidence" value="ECO:0007669"/>
    <property type="project" value="UniProtKB-ARBA"/>
</dbReference>
<feature type="transmembrane region" description="Helical" evidence="6">
    <location>
        <begin position="527"/>
        <end position="549"/>
    </location>
</feature>
<evidence type="ECO:0000313" key="7">
    <source>
        <dbReference type="EMBL" id="ACY17806.1"/>
    </source>
</evidence>
<gene>
    <name evidence="7" type="ordered locus">Hoch_5321</name>
</gene>
<dbReference type="PROSITE" id="PS01271">
    <property type="entry name" value="NA_SULFATE"/>
    <property type="match status" value="1"/>
</dbReference>
<protein>
    <submittedName>
        <fullName evidence="7">Anion transporter</fullName>
    </submittedName>
</protein>
<keyword evidence="4 6" id="KW-1133">Transmembrane helix</keyword>
<dbReference type="PANTHER" id="PTHR10283:SF82">
    <property type="entry name" value="SOLUTE CARRIER FAMILY 13 MEMBER 2"/>
    <property type="match status" value="1"/>
</dbReference>
<evidence type="ECO:0000313" key="8">
    <source>
        <dbReference type="Proteomes" id="UP000001880"/>
    </source>
</evidence>
<feature type="transmembrane region" description="Helical" evidence="6">
    <location>
        <begin position="299"/>
        <end position="323"/>
    </location>
</feature>
<feature type="transmembrane region" description="Helical" evidence="6">
    <location>
        <begin position="502"/>
        <end position="521"/>
    </location>
</feature>
<evidence type="ECO:0000256" key="2">
    <source>
        <dbReference type="ARBA" id="ARBA00022448"/>
    </source>
</evidence>
<feature type="transmembrane region" description="Helical" evidence="6">
    <location>
        <begin position="215"/>
        <end position="233"/>
    </location>
</feature>
<dbReference type="HOGENOM" id="CLU_005170_0_0_7"/>
<dbReference type="eggNOG" id="COG0471">
    <property type="taxonomic scope" value="Bacteria"/>
</dbReference>
<keyword evidence="2" id="KW-0813">Transport</keyword>
<feature type="transmembrane region" description="Helical" evidence="6">
    <location>
        <begin position="254"/>
        <end position="272"/>
    </location>
</feature>
<comment type="subcellular location">
    <subcellularLocation>
        <location evidence="1">Membrane</location>
        <topology evidence="1">Multi-pass membrane protein</topology>
    </subcellularLocation>
</comment>
<sequence>MLFKLGAVDEIQQSASEGAGRRLVGPGYIIGVCGFAGVLAAPWWVAVAALSWLGAGAGAGALLLALLLAGRKRLGERARNALVAALVLAITAALAPALTAMPGEARRTLAVAVLMAAWWVSSAIPIPATSLLPLLLLPALGVMSAGKTAANYANNVVFLFMGGFVLALAIQRWGLHRRIALHIVLRVGTNPRRMVFGFMLATAALSMWISNTATALMMLPIALAVAGSLRDVAGARGSGRPGQENVQMSDFTTALLLAVAYGASIGGLGTPIGTPPNLSFLRIFQILYPDAPGLSFGQWLLAMGPLVLVLLPLAWWVLVGLAFRLPRARVAAGGDIIAGELRALGPMGAAERRTAMLFAAAAVLWVTRGDLDFGALRIPGWAGLLEDWLAGPFSAAYLHDATVAIGVAVASFLIPGEPDEHGRARALMDWDTAKGLPWGILLLFGGGFALAAAFHEAGLSRYLGESFAAVVGGVPPLLLVLATVVLLTLLTELTSNTATTEVMLPVLAGGASALGAHPFLLMLPATLAASCAFMLPIATPPNAIVFGSGAIAMRDMVRAGLWLNLLSAVVIALGVYFVSAAVLGVDLAQVPAWAAP</sequence>
<dbReference type="InterPro" id="IPR031312">
    <property type="entry name" value="Na/sul_symport_CS"/>
</dbReference>
<feature type="transmembrane region" description="Helical" evidence="6">
    <location>
        <begin position="128"/>
        <end position="146"/>
    </location>
</feature>
<dbReference type="PANTHER" id="PTHR10283">
    <property type="entry name" value="SOLUTE CARRIER FAMILY 13 MEMBER"/>
    <property type="match status" value="1"/>
</dbReference>
<dbReference type="AlphaFoldDB" id="D0LXQ1"/>
<reference evidence="7 8" key="1">
    <citation type="journal article" date="2010" name="Stand. Genomic Sci.">
        <title>Complete genome sequence of Haliangium ochraceum type strain (SMP-2).</title>
        <authorList>
            <consortium name="US DOE Joint Genome Institute (JGI-PGF)"/>
            <person name="Ivanova N."/>
            <person name="Daum C."/>
            <person name="Lang E."/>
            <person name="Abt B."/>
            <person name="Kopitz M."/>
            <person name="Saunders E."/>
            <person name="Lapidus A."/>
            <person name="Lucas S."/>
            <person name="Glavina Del Rio T."/>
            <person name="Nolan M."/>
            <person name="Tice H."/>
            <person name="Copeland A."/>
            <person name="Cheng J.F."/>
            <person name="Chen F."/>
            <person name="Bruce D."/>
            <person name="Goodwin L."/>
            <person name="Pitluck S."/>
            <person name="Mavromatis K."/>
            <person name="Pati A."/>
            <person name="Mikhailova N."/>
            <person name="Chen A."/>
            <person name="Palaniappan K."/>
            <person name="Land M."/>
            <person name="Hauser L."/>
            <person name="Chang Y.J."/>
            <person name="Jeffries C.D."/>
            <person name="Detter J.C."/>
            <person name="Brettin T."/>
            <person name="Rohde M."/>
            <person name="Goker M."/>
            <person name="Bristow J."/>
            <person name="Markowitz V."/>
            <person name="Eisen J.A."/>
            <person name="Hugenholtz P."/>
            <person name="Kyrpides N.C."/>
            <person name="Klenk H.P."/>
        </authorList>
    </citation>
    <scope>NUCLEOTIDE SEQUENCE [LARGE SCALE GENOMIC DNA]</scope>
    <source>
        <strain evidence="8">DSM 14365 / CIP 107738 / JCM 11303 / AJ 13395 / SMP-2</strain>
    </source>
</reference>
<dbReference type="GO" id="GO:0005886">
    <property type="term" value="C:plasma membrane"/>
    <property type="evidence" value="ECO:0007669"/>
    <property type="project" value="TreeGrafter"/>
</dbReference>
<dbReference type="Proteomes" id="UP000001880">
    <property type="component" value="Chromosome"/>
</dbReference>
<keyword evidence="5 6" id="KW-0472">Membrane</keyword>
<dbReference type="Pfam" id="PF00939">
    <property type="entry name" value="Na_sulph_symp"/>
    <property type="match status" value="1"/>
</dbReference>
<accession>D0LXQ1</accession>
<feature type="transmembrane region" description="Helical" evidence="6">
    <location>
        <begin position="50"/>
        <end position="69"/>
    </location>
</feature>
<dbReference type="STRING" id="502025.Hoch_5321"/>
<proteinExistence type="predicted"/>
<evidence type="ECO:0000256" key="6">
    <source>
        <dbReference type="SAM" id="Phobius"/>
    </source>
</evidence>
<name>D0LXQ1_HALO1</name>
<feature type="transmembrane region" description="Helical" evidence="6">
    <location>
        <begin position="23"/>
        <end position="44"/>
    </location>
</feature>
<feature type="transmembrane region" description="Helical" evidence="6">
    <location>
        <begin position="561"/>
        <end position="583"/>
    </location>
</feature>
<keyword evidence="8" id="KW-1185">Reference proteome</keyword>
<feature type="transmembrane region" description="Helical" evidence="6">
    <location>
        <begin position="467"/>
        <end position="490"/>
    </location>
</feature>